<gene>
    <name evidence="2" type="ORF">DMAD_05049</name>
</gene>
<keyword evidence="1" id="KW-1133">Transmembrane helix</keyword>
<dbReference type="AlphaFoldDB" id="A0AAU9GEZ1"/>
<evidence type="ECO:0000313" key="2">
    <source>
        <dbReference type="EMBL" id="BFG06598.1"/>
    </source>
</evidence>
<feature type="transmembrane region" description="Helical" evidence="1">
    <location>
        <begin position="194"/>
        <end position="216"/>
    </location>
</feature>
<feature type="transmembrane region" description="Helical" evidence="1">
    <location>
        <begin position="154"/>
        <end position="174"/>
    </location>
</feature>
<accession>A0AAU9GEZ1</accession>
<protein>
    <submittedName>
        <fullName evidence="2">Uncharacterized protein</fullName>
    </submittedName>
</protein>
<name>A0AAU9GEZ1_DROMD</name>
<organism evidence="2 3">
    <name type="scientific">Drosophila madeirensis</name>
    <name type="common">Fruit fly</name>
    <dbReference type="NCBI Taxonomy" id="30013"/>
    <lineage>
        <taxon>Eukaryota</taxon>
        <taxon>Metazoa</taxon>
        <taxon>Ecdysozoa</taxon>
        <taxon>Arthropoda</taxon>
        <taxon>Hexapoda</taxon>
        <taxon>Insecta</taxon>
        <taxon>Pterygota</taxon>
        <taxon>Neoptera</taxon>
        <taxon>Endopterygota</taxon>
        <taxon>Diptera</taxon>
        <taxon>Brachycera</taxon>
        <taxon>Muscomorpha</taxon>
        <taxon>Ephydroidea</taxon>
        <taxon>Drosophilidae</taxon>
        <taxon>Drosophila</taxon>
        <taxon>Sophophora</taxon>
    </lineage>
</organism>
<dbReference type="Proteomes" id="UP001500889">
    <property type="component" value="Chromosome E"/>
</dbReference>
<keyword evidence="1" id="KW-0472">Membrane</keyword>
<dbReference type="EMBL" id="AP029267">
    <property type="protein sequence ID" value="BFG06598.1"/>
    <property type="molecule type" value="Genomic_DNA"/>
</dbReference>
<sequence length="222" mass="24799">MIDDPMQTMLLSYGTETTANKSECGLRHACNVAEFPSNASLSVSASLHLYLHLLLHLHPPSSLRLVCTLRECRAFCRANCGQSLPIYNAYAKRRFPTMDPALVRWKKLHRHQQWSPDSHLPNRVAFRHTPLLLLRGPHHSSQASTHLELQATPLSLALGMAVVCGLFLLLGNTYPSWEISLCSELWLWGRGGSFAFIYLVCASASTFPTSPLRLALYPMLST</sequence>
<proteinExistence type="predicted"/>
<evidence type="ECO:0000313" key="3">
    <source>
        <dbReference type="Proteomes" id="UP001500889"/>
    </source>
</evidence>
<evidence type="ECO:0000256" key="1">
    <source>
        <dbReference type="SAM" id="Phobius"/>
    </source>
</evidence>
<keyword evidence="1" id="KW-0812">Transmembrane</keyword>
<keyword evidence="3" id="KW-1185">Reference proteome</keyword>
<reference evidence="2 3" key="1">
    <citation type="submission" date="2024-02" db="EMBL/GenBank/DDBJ databases">
        <title>A chromosome-level genome assembly of Drosophila madeirensis, a fruit fly species endemic to Madeira island.</title>
        <authorList>
            <person name="Tomihara K."/>
            <person name="Llopart A."/>
            <person name="Yamamoto D."/>
        </authorList>
    </citation>
    <scope>NUCLEOTIDE SEQUENCE [LARGE SCALE GENOMIC DNA]</scope>
    <source>
        <strain evidence="2 3">RF1</strain>
    </source>
</reference>